<gene>
    <name evidence="2" type="ORF">CRG98_029613</name>
</gene>
<evidence type="ECO:0000313" key="2">
    <source>
        <dbReference type="EMBL" id="PKI49992.1"/>
    </source>
</evidence>
<keyword evidence="3" id="KW-1185">Reference proteome</keyword>
<feature type="compositionally biased region" description="Basic residues" evidence="1">
    <location>
        <begin position="105"/>
        <end position="121"/>
    </location>
</feature>
<protein>
    <submittedName>
        <fullName evidence="2">Uncharacterized protein</fullName>
    </submittedName>
</protein>
<accession>A0A2I0J1A0</accession>
<sequence>MREGELESDCGGGHGGTRLLGGSGRSTGDGVREGRVFVRRPVDQSQGMGVSQSALERTRGLIQMIPRESAGSRAMKAKSGQRRAAAEKRKVRKGQASCWLPCCRRDRRKKEKKKKKKKKRGKVNDGDGQASYFRVNMRRMRGERVTGQLVRMGLQRLQRRSEGLSEMGTTRFARVAGGKKKRVGSSGLMAAAIEKEENAERRRSRY</sequence>
<reference evidence="2 3" key="1">
    <citation type="submission" date="2017-11" db="EMBL/GenBank/DDBJ databases">
        <title>De-novo sequencing of pomegranate (Punica granatum L.) genome.</title>
        <authorList>
            <person name="Akparov Z."/>
            <person name="Amiraslanov A."/>
            <person name="Hajiyeva S."/>
            <person name="Abbasov M."/>
            <person name="Kaur K."/>
            <person name="Hamwieh A."/>
            <person name="Solovyev V."/>
            <person name="Salamov A."/>
            <person name="Braich B."/>
            <person name="Kosarev P."/>
            <person name="Mahmoud A."/>
            <person name="Hajiyev E."/>
            <person name="Babayeva S."/>
            <person name="Izzatullayeva V."/>
            <person name="Mammadov A."/>
            <person name="Mammadov A."/>
            <person name="Sharifova S."/>
            <person name="Ojaghi J."/>
            <person name="Eynullazada K."/>
            <person name="Bayramov B."/>
            <person name="Abdulazimova A."/>
            <person name="Shahmuradov I."/>
        </authorList>
    </citation>
    <scope>NUCLEOTIDE SEQUENCE [LARGE SCALE GENOMIC DNA]</scope>
    <source>
        <strain evidence="3">cv. AG2017</strain>
        <tissue evidence="2">Leaf</tissue>
    </source>
</reference>
<evidence type="ECO:0000313" key="3">
    <source>
        <dbReference type="Proteomes" id="UP000233551"/>
    </source>
</evidence>
<feature type="region of interest" description="Disordered" evidence="1">
    <location>
        <begin position="1"/>
        <end position="131"/>
    </location>
</feature>
<feature type="compositionally biased region" description="Polar residues" evidence="1">
    <location>
        <begin position="43"/>
        <end position="55"/>
    </location>
</feature>
<dbReference type="Proteomes" id="UP000233551">
    <property type="component" value="Unassembled WGS sequence"/>
</dbReference>
<dbReference type="EMBL" id="PGOL01002164">
    <property type="protein sequence ID" value="PKI49992.1"/>
    <property type="molecule type" value="Genomic_DNA"/>
</dbReference>
<evidence type="ECO:0000256" key="1">
    <source>
        <dbReference type="SAM" id="MobiDB-lite"/>
    </source>
</evidence>
<name>A0A2I0J1A0_PUNGR</name>
<proteinExistence type="predicted"/>
<feature type="compositionally biased region" description="Gly residues" evidence="1">
    <location>
        <begin position="10"/>
        <end position="27"/>
    </location>
</feature>
<dbReference type="AlphaFoldDB" id="A0A2I0J1A0"/>
<feature type="compositionally biased region" description="Basic and acidic residues" evidence="1">
    <location>
        <begin position="30"/>
        <end position="42"/>
    </location>
</feature>
<organism evidence="2 3">
    <name type="scientific">Punica granatum</name>
    <name type="common">Pomegranate</name>
    <dbReference type="NCBI Taxonomy" id="22663"/>
    <lineage>
        <taxon>Eukaryota</taxon>
        <taxon>Viridiplantae</taxon>
        <taxon>Streptophyta</taxon>
        <taxon>Embryophyta</taxon>
        <taxon>Tracheophyta</taxon>
        <taxon>Spermatophyta</taxon>
        <taxon>Magnoliopsida</taxon>
        <taxon>eudicotyledons</taxon>
        <taxon>Gunneridae</taxon>
        <taxon>Pentapetalae</taxon>
        <taxon>rosids</taxon>
        <taxon>malvids</taxon>
        <taxon>Myrtales</taxon>
        <taxon>Lythraceae</taxon>
        <taxon>Punica</taxon>
    </lineage>
</organism>
<comment type="caution">
    <text evidence="2">The sequence shown here is derived from an EMBL/GenBank/DDBJ whole genome shotgun (WGS) entry which is preliminary data.</text>
</comment>